<sequence>DITAVAGMWTLRGWARLSISISIRSVSAYAEVHDPLNILDDTSRKTTRPYYTEL</sequence>
<evidence type="ECO:0000313" key="1">
    <source>
        <dbReference type="EMBL" id="KAL0165006.1"/>
    </source>
</evidence>
<organism evidence="1 2">
    <name type="scientific">Cirrhinus mrigala</name>
    <name type="common">Mrigala</name>
    <dbReference type="NCBI Taxonomy" id="683832"/>
    <lineage>
        <taxon>Eukaryota</taxon>
        <taxon>Metazoa</taxon>
        <taxon>Chordata</taxon>
        <taxon>Craniata</taxon>
        <taxon>Vertebrata</taxon>
        <taxon>Euteleostomi</taxon>
        <taxon>Actinopterygii</taxon>
        <taxon>Neopterygii</taxon>
        <taxon>Teleostei</taxon>
        <taxon>Ostariophysi</taxon>
        <taxon>Cypriniformes</taxon>
        <taxon>Cyprinidae</taxon>
        <taxon>Labeoninae</taxon>
        <taxon>Labeonini</taxon>
        <taxon>Cirrhinus</taxon>
    </lineage>
</organism>
<comment type="caution">
    <text evidence="1">The sequence shown here is derived from an EMBL/GenBank/DDBJ whole genome shotgun (WGS) entry which is preliminary data.</text>
</comment>
<proteinExistence type="predicted"/>
<dbReference type="AlphaFoldDB" id="A0ABD0NVK1"/>
<feature type="non-terminal residue" evidence="1">
    <location>
        <position position="1"/>
    </location>
</feature>
<reference evidence="1 2" key="1">
    <citation type="submission" date="2024-05" db="EMBL/GenBank/DDBJ databases">
        <title>Genome sequencing and assembly of Indian major carp, Cirrhinus mrigala (Hamilton, 1822).</title>
        <authorList>
            <person name="Mohindra V."/>
            <person name="Chowdhury L.M."/>
            <person name="Lal K."/>
            <person name="Jena J.K."/>
        </authorList>
    </citation>
    <scope>NUCLEOTIDE SEQUENCE [LARGE SCALE GENOMIC DNA]</scope>
    <source>
        <strain evidence="1">CM1030</strain>
        <tissue evidence="1">Blood</tissue>
    </source>
</reference>
<protein>
    <submittedName>
        <fullName evidence="1">Uncharacterized protein</fullName>
    </submittedName>
</protein>
<dbReference type="EMBL" id="JAMKFB020000020">
    <property type="protein sequence ID" value="KAL0165006.1"/>
    <property type="molecule type" value="Genomic_DNA"/>
</dbReference>
<keyword evidence="2" id="KW-1185">Reference proteome</keyword>
<name>A0ABD0NVK1_CIRMR</name>
<feature type="non-terminal residue" evidence="1">
    <location>
        <position position="54"/>
    </location>
</feature>
<accession>A0ABD0NVK1</accession>
<gene>
    <name evidence="1" type="ORF">M9458_040759</name>
</gene>
<evidence type="ECO:0000313" key="2">
    <source>
        <dbReference type="Proteomes" id="UP001529510"/>
    </source>
</evidence>
<dbReference type="Proteomes" id="UP001529510">
    <property type="component" value="Unassembled WGS sequence"/>
</dbReference>